<sequence length="822" mass="93311">MTCLNYWQSTSLRKMVCCFTRGAFLRQFPRSYFGKFHVKCLSNRKILLCIVEKNWNVANRYSTAAIGAAKLLTCENISLKCKSLVCKVHERCGNETDSDTEEVDELDPSATLEGKVSVHDILSSDAEDPIIIRLKSSANIQDVFDTVLENEENIRGIHLAHAILSIWDLQVASLSLSATPYNVESQQLAPESFITYIASFPELKKFVDLLLKNIANMSPDALACSALYLGKLGFGEVVDSQSNCMESVHECITKLFQQCEFKLEELNLTALSRFLVAMRVWNSSSPSSYNCTVDSVKVKNKILDYFQDCADPEDLRLLTISLSHIRPCGGFDVLQKFRNLVEGLISSGVIGPKDSRAVVRAATFLNLPHWSHLNITFTRSLLLLLKGNISSLTPADLVLVNRIVQSQLEPANLLTEIRESASKLLNDKDKTVPIIDLLACLVHSVQPSHKKRFEEATLDFIRTSLNTRLLPVTFKVIRHLKTSNIDLCNTFWSSTLAYIERKPRLQEPHRLLRFCHWYMHFNNNLGGTYRHFNFETAISEIISRNIFDWTNPSWIIRASSFLIAYGRISHSPELVLKHSERLFDNLSNLSPDDCLFLSHGLNIALNLGRGSRVRSKSYLWNFPQLARSLDRWSEEQMGSDDLILRSINVIARGYIERRSFYKRTSIFPENLAKCYEEMVVLARDTGETNSLEKSNVLSSRSVRDISANMLGGDWLLPKAADCLAEYIVKEEPSLSGEVVERVIQNFFLLNHYPKSADKFFESATGILFRDKERVPGLSLLQASLGFCYFQGLPSSLINYIFAVEFLERLDNEICHCYAKVKY</sequence>
<dbReference type="OrthoDB" id="385235at2759"/>
<reference evidence="2" key="2">
    <citation type="submission" date="2017-10" db="EMBL/GenBank/DDBJ databases">
        <title>Ladona fulva Genome sequencing and assembly.</title>
        <authorList>
            <person name="Murali S."/>
            <person name="Richards S."/>
            <person name="Bandaranaike D."/>
            <person name="Bellair M."/>
            <person name="Blankenburg K."/>
            <person name="Chao H."/>
            <person name="Dinh H."/>
            <person name="Doddapaneni H."/>
            <person name="Dugan-Rocha S."/>
            <person name="Elkadiri S."/>
            <person name="Gnanaolivu R."/>
            <person name="Hernandez B."/>
            <person name="Skinner E."/>
            <person name="Javaid M."/>
            <person name="Lee S."/>
            <person name="Li M."/>
            <person name="Ming W."/>
            <person name="Munidasa M."/>
            <person name="Muniz J."/>
            <person name="Nguyen L."/>
            <person name="Hughes D."/>
            <person name="Osuji N."/>
            <person name="Pu L.-L."/>
            <person name="Puazo M."/>
            <person name="Qu C."/>
            <person name="Quiroz J."/>
            <person name="Raj R."/>
            <person name="Weissenberger G."/>
            <person name="Xin Y."/>
            <person name="Zou X."/>
            <person name="Han Y."/>
            <person name="Worley K."/>
            <person name="Muzny D."/>
            <person name="Gibbs R."/>
        </authorList>
    </citation>
    <scope>NUCLEOTIDE SEQUENCE</scope>
    <source>
        <strain evidence="2">Sampled in the wild</strain>
    </source>
</reference>
<reference evidence="2" key="1">
    <citation type="submission" date="2013-04" db="EMBL/GenBank/DDBJ databases">
        <authorList>
            <person name="Qu J."/>
            <person name="Murali S.C."/>
            <person name="Bandaranaike D."/>
            <person name="Bellair M."/>
            <person name="Blankenburg K."/>
            <person name="Chao H."/>
            <person name="Dinh H."/>
            <person name="Doddapaneni H."/>
            <person name="Downs B."/>
            <person name="Dugan-Rocha S."/>
            <person name="Elkadiri S."/>
            <person name="Gnanaolivu R.D."/>
            <person name="Hernandez B."/>
            <person name="Javaid M."/>
            <person name="Jayaseelan J.C."/>
            <person name="Lee S."/>
            <person name="Li M."/>
            <person name="Ming W."/>
            <person name="Munidasa M."/>
            <person name="Muniz J."/>
            <person name="Nguyen L."/>
            <person name="Ongeri F."/>
            <person name="Osuji N."/>
            <person name="Pu L.-L."/>
            <person name="Puazo M."/>
            <person name="Qu C."/>
            <person name="Quiroz J."/>
            <person name="Raj R."/>
            <person name="Weissenberger G."/>
            <person name="Xin Y."/>
            <person name="Zou X."/>
            <person name="Han Y."/>
            <person name="Richards S."/>
            <person name="Worley K."/>
            <person name="Muzny D."/>
            <person name="Gibbs R."/>
        </authorList>
    </citation>
    <scope>NUCLEOTIDE SEQUENCE</scope>
    <source>
        <strain evidence="2">Sampled in the wild</strain>
    </source>
</reference>
<name>A0A8K0KD96_LADFU</name>
<dbReference type="AlphaFoldDB" id="A0A8K0KD96"/>
<accession>A0A8K0KD96</accession>
<proteinExistence type="predicted"/>
<evidence type="ECO:0000313" key="3">
    <source>
        <dbReference type="Proteomes" id="UP000792457"/>
    </source>
</evidence>
<evidence type="ECO:0000259" key="1">
    <source>
        <dbReference type="Pfam" id="PF06743"/>
    </source>
</evidence>
<dbReference type="EMBL" id="KZ308475">
    <property type="protein sequence ID" value="KAG8230278.1"/>
    <property type="molecule type" value="Genomic_DNA"/>
</dbReference>
<dbReference type="Pfam" id="PF06743">
    <property type="entry name" value="FAST_1"/>
    <property type="match status" value="1"/>
</dbReference>
<gene>
    <name evidence="2" type="ORF">J437_LFUL009451</name>
</gene>
<dbReference type="GO" id="GO:0044528">
    <property type="term" value="P:regulation of mitochondrial mRNA stability"/>
    <property type="evidence" value="ECO:0007669"/>
    <property type="project" value="InterPro"/>
</dbReference>
<feature type="domain" description="FAST kinase leucine-rich" evidence="1">
    <location>
        <begin position="742"/>
        <end position="810"/>
    </location>
</feature>
<keyword evidence="3" id="KW-1185">Reference proteome</keyword>
<evidence type="ECO:0000313" key="2">
    <source>
        <dbReference type="EMBL" id="KAG8230278.1"/>
    </source>
</evidence>
<protein>
    <recommendedName>
        <fullName evidence="1">FAST kinase leucine-rich domain-containing protein</fullName>
    </recommendedName>
</protein>
<dbReference type="InterPro" id="IPR010622">
    <property type="entry name" value="FAST_Leu-rich"/>
</dbReference>
<dbReference type="Proteomes" id="UP000792457">
    <property type="component" value="Unassembled WGS sequence"/>
</dbReference>
<comment type="caution">
    <text evidence="2">The sequence shown here is derived from an EMBL/GenBank/DDBJ whole genome shotgun (WGS) entry which is preliminary data.</text>
</comment>
<organism evidence="2 3">
    <name type="scientific">Ladona fulva</name>
    <name type="common">Scarce chaser dragonfly</name>
    <name type="synonym">Libellula fulva</name>
    <dbReference type="NCBI Taxonomy" id="123851"/>
    <lineage>
        <taxon>Eukaryota</taxon>
        <taxon>Metazoa</taxon>
        <taxon>Ecdysozoa</taxon>
        <taxon>Arthropoda</taxon>
        <taxon>Hexapoda</taxon>
        <taxon>Insecta</taxon>
        <taxon>Pterygota</taxon>
        <taxon>Palaeoptera</taxon>
        <taxon>Odonata</taxon>
        <taxon>Epiprocta</taxon>
        <taxon>Anisoptera</taxon>
        <taxon>Libelluloidea</taxon>
        <taxon>Libellulidae</taxon>
        <taxon>Ladona</taxon>
    </lineage>
</organism>